<protein>
    <submittedName>
        <fullName evidence="6">Holliday junction ATP-dependent DNA helicase RuvA</fullName>
    </submittedName>
</protein>
<evidence type="ECO:0000259" key="5">
    <source>
        <dbReference type="Pfam" id="PF01330"/>
    </source>
</evidence>
<dbReference type="GO" id="GO:0003677">
    <property type="term" value="F:DNA binding"/>
    <property type="evidence" value="ECO:0007669"/>
    <property type="project" value="UniProtKB-KW"/>
</dbReference>
<dbReference type="GO" id="GO:0009378">
    <property type="term" value="F:four-way junction helicase activity"/>
    <property type="evidence" value="ECO:0007669"/>
    <property type="project" value="InterPro"/>
</dbReference>
<name>A0AA35QVJ6_GEOBA</name>
<evidence type="ECO:0000313" key="7">
    <source>
        <dbReference type="Proteomes" id="UP001174909"/>
    </source>
</evidence>
<dbReference type="Gene3D" id="1.10.150.20">
    <property type="entry name" value="5' to 3' exonuclease, C-terminal subdomain"/>
    <property type="match status" value="1"/>
</dbReference>
<feature type="domain" description="DNA helicase Holliday junction RuvA type" evidence="5">
    <location>
        <begin position="1"/>
        <end position="61"/>
    </location>
</feature>
<evidence type="ECO:0000313" key="6">
    <source>
        <dbReference type="EMBL" id="CAI7992539.1"/>
    </source>
</evidence>
<reference evidence="6" key="1">
    <citation type="submission" date="2023-03" db="EMBL/GenBank/DDBJ databases">
        <authorList>
            <person name="Steffen K."/>
            <person name="Cardenas P."/>
        </authorList>
    </citation>
    <scope>NUCLEOTIDE SEQUENCE</scope>
</reference>
<keyword evidence="2" id="KW-0227">DNA damage</keyword>
<dbReference type="NCBIfam" id="TIGR00084">
    <property type="entry name" value="ruvA"/>
    <property type="match status" value="1"/>
</dbReference>
<dbReference type="CDD" id="cd14332">
    <property type="entry name" value="UBA_RuvA_C"/>
    <property type="match status" value="1"/>
</dbReference>
<comment type="caution">
    <text evidence="6">The sequence shown here is derived from an EMBL/GenBank/DDBJ whole genome shotgun (WGS) entry which is preliminary data.</text>
</comment>
<keyword evidence="4" id="KW-0234">DNA repair</keyword>
<evidence type="ECO:0000256" key="1">
    <source>
        <dbReference type="ARBA" id="ARBA00022490"/>
    </source>
</evidence>
<proteinExistence type="inferred from homology"/>
<dbReference type="Gene3D" id="1.10.8.10">
    <property type="entry name" value="DNA helicase RuvA subunit, C-terminal domain"/>
    <property type="match status" value="1"/>
</dbReference>
<dbReference type="SUPFAM" id="SSF50249">
    <property type="entry name" value="Nucleic acid-binding proteins"/>
    <property type="match status" value="1"/>
</dbReference>
<keyword evidence="3" id="KW-0238">DNA-binding</keyword>
<dbReference type="Gene3D" id="2.40.50.140">
    <property type="entry name" value="Nucleic acid-binding proteins"/>
    <property type="match status" value="1"/>
</dbReference>
<evidence type="ECO:0000256" key="2">
    <source>
        <dbReference type="ARBA" id="ARBA00022763"/>
    </source>
</evidence>
<dbReference type="InterPro" id="IPR010994">
    <property type="entry name" value="RuvA_2-like"/>
</dbReference>
<keyword evidence="6" id="KW-0547">Nucleotide-binding</keyword>
<dbReference type="GO" id="GO:0009379">
    <property type="term" value="C:Holliday junction helicase complex"/>
    <property type="evidence" value="ECO:0007669"/>
    <property type="project" value="InterPro"/>
</dbReference>
<dbReference type="InterPro" id="IPR013849">
    <property type="entry name" value="DNA_helicase_Holl-junc_RuvA_I"/>
</dbReference>
<dbReference type="AlphaFoldDB" id="A0AA35QVJ6"/>
<evidence type="ECO:0000256" key="4">
    <source>
        <dbReference type="ARBA" id="ARBA00023204"/>
    </source>
</evidence>
<dbReference type="GO" id="GO:0006281">
    <property type="term" value="P:DNA repair"/>
    <property type="evidence" value="ECO:0007669"/>
    <property type="project" value="UniProtKB-KW"/>
</dbReference>
<dbReference type="GO" id="GO:0005524">
    <property type="term" value="F:ATP binding"/>
    <property type="evidence" value="ECO:0007669"/>
    <property type="project" value="InterPro"/>
</dbReference>
<dbReference type="InterPro" id="IPR000085">
    <property type="entry name" value="RuvA"/>
</dbReference>
<dbReference type="Proteomes" id="UP001174909">
    <property type="component" value="Unassembled WGS sequence"/>
</dbReference>
<accession>A0AA35QVJ6</accession>
<dbReference type="Pfam" id="PF01330">
    <property type="entry name" value="RuvA_N"/>
    <property type="match status" value="1"/>
</dbReference>
<keyword evidence="6" id="KW-0347">Helicase</keyword>
<keyword evidence="1" id="KW-0963">Cytoplasm</keyword>
<keyword evidence="6" id="KW-0378">Hydrolase</keyword>
<keyword evidence="7" id="KW-1185">Reference proteome</keyword>
<sequence length="213" mass="23004">MISYLRGEVLQVNDNPPRVVVLTASGVGYSVVLPTFVHESLQPEVGNPIELHIFYSVSERQPLPILVGFKDEGDREFFEQFIQVEGIGPARAATALTMPVPTLAYAIETEDMVTLTLMPGIGQRGAQKIIATLRGKVSAAASRPIETAAQRASRVPSTRSDVVAVLVSLGYRNTDAIAMVDAAIRRDPTYDDDPQALLRDVFRNSPATPAAST</sequence>
<evidence type="ECO:0000256" key="3">
    <source>
        <dbReference type="ARBA" id="ARBA00023125"/>
    </source>
</evidence>
<dbReference type="GO" id="GO:0006310">
    <property type="term" value="P:DNA recombination"/>
    <property type="evidence" value="ECO:0007669"/>
    <property type="project" value="InterPro"/>
</dbReference>
<dbReference type="InterPro" id="IPR011114">
    <property type="entry name" value="RuvA_C"/>
</dbReference>
<keyword evidence="6" id="KW-0067">ATP-binding</keyword>
<dbReference type="Pfam" id="PF14520">
    <property type="entry name" value="HHH_5"/>
    <property type="match status" value="1"/>
</dbReference>
<dbReference type="EMBL" id="CASHTH010000148">
    <property type="protein sequence ID" value="CAI7992539.1"/>
    <property type="molecule type" value="Genomic_DNA"/>
</dbReference>
<dbReference type="SUPFAM" id="SSF47781">
    <property type="entry name" value="RuvA domain 2-like"/>
    <property type="match status" value="1"/>
</dbReference>
<dbReference type="HAMAP" id="MF_00031">
    <property type="entry name" value="DNA_HJ_migration_RuvA"/>
    <property type="match status" value="1"/>
</dbReference>
<dbReference type="InterPro" id="IPR012340">
    <property type="entry name" value="NA-bd_OB-fold"/>
</dbReference>
<gene>
    <name evidence="6" type="ORF">GBAR_LOCUS1036</name>
</gene>
<organism evidence="6 7">
    <name type="scientific">Geodia barretti</name>
    <name type="common">Barrett's horny sponge</name>
    <dbReference type="NCBI Taxonomy" id="519541"/>
    <lineage>
        <taxon>Eukaryota</taxon>
        <taxon>Metazoa</taxon>
        <taxon>Porifera</taxon>
        <taxon>Demospongiae</taxon>
        <taxon>Heteroscleromorpha</taxon>
        <taxon>Tetractinellida</taxon>
        <taxon>Astrophorina</taxon>
        <taxon>Geodiidae</taxon>
        <taxon>Geodia</taxon>
    </lineage>
</organism>